<evidence type="ECO:0000256" key="1">
    <source>
        <dbReference type="SAM" id="MobiDB-lite"/>
    </source>
</evidence>
<protein>
    <submittedName>
        <fullName evidence="4">Transposase</fullName>
    </submittedName>
</protein>
<accession>A0A183FDA6</accession>
<evidence type="ECO:0000313" key="4">
    <source>
        <dbReference type="WBParaSite" id="HPBE_0000420101-mRNA-1"/>
    </source>
</evidence>
<sequence>MGNALRKTNDLLKTFAHTDAVRTTRTFAFVGRLLANKQQRRHRRDTGVLDHIRTSNRVERGGGRALNNGLNNGSTDR</sequence>
<feature type="compositionally biased region" description="Low complexity" evidence="1">
    <location>
        <begin position="65"/>
        <end position="77"/>
    </location>
</feature>
<keyword evidence="3" id="KW-1185">Reference proteome</keyword>
<accession>A0A3P7XL58</accession>
<dbReference type="Proteomes" id="UP000050761">
    <property type="component" value="Unassembled WGS sequence"/>
</dbReference>
<proteinExistence type="predicted"/>
<dbReference type="WBParaSite" id="HPBE_0000420101-mRNA-1">
    <property type="protein sequence ID" value="HPBE_0000420101-mRNA-1"/>
    <property type="gene ID" value="HPBE_0000420101"/>
</dbReference>
<reference evidence="2 3" key="1">
    <citation type="submission" date="2018-11" db="EMBL/GenBank/DDBJ databases">
        <authorList>
            <consortium name="Pathogen Informatics"/>
        </authorList>
    </citation>
    <scope>NUCLEOTIDE SEQUENCE [LARGE SCALE GENOMIC DNA]</scope>
</reference>
<evidence type="ECO:0000313" key="3">
    <source>
        <dbReference type="Proteomes" id="UP000050761"/>
    </source>
</evidence>
<reference evidence="4" key="2">
    <citation type="submission" date="2019-09" db="UniProtKB">
        <authorList>
            <consortium name="WormBaseParasite"/>
        </authorList>
    </citation>
    <scope>IDENTIFICATION</scope>
</reference>
<gene>
    <name evidence="2" type="ORF">HPBE_LOCUS4202</name>
</gene>
<organism evidence="3 4">
    <name type="scientific">Heligmosomoides polygyrus</name>
    <name type="common">Parasitic roundworm</name>
    <dbReference type="NCBI Taxonomy" id="6339"/>
    <lineage>
        <taxon>Eukaryota</taxon>
        <taxon>Metazoa</taxon>
        <taxon>Ecdysozoa</taxon>
        <taxon>Nematoda</taxon>
        <taxon>Chromadorea</taxon>
        <taxon>Rhabditida</taxon>
        <taxon>Rhabditina</taxon>
        <taxon>Rhabditomorpha</taxon>
        <taxon>Strongyloidea</taxon>
        <taxon>Heligmosomidae</taxon>
        <taxon>Heligmosomoides</taxon>
    </lineage>
</organism>
<evidence type="ECO:0000313" key="2">
    <source>
        <dbReference type="EMBL" id="VDO60427.1"/>
    </source>
</evidence>
<dbReference type="AlphaFoldDB" id="A0A183FDA6"/>
<name>A0A183FDA6_HELPZ</name>
<dbReference type="EMBL" id="UZAH01025284">
    <property type="protein sequence ID" value="VDO60427.1"/>
    <property type="molecule type" value="Genomic_DNA"/>
</dbReference>
<feature type="region of interest" description="Disordered" evidence="1">
    <location>
        <begin position="57"/>
        <end position="77"/>
    </location>
</feature>